<name>A0A858RG25_9BACT</name>
<feature type="signal peptide" evidence="1">
    <location>
        <begin position="1"/>
        <end position="17"/>
    </location>
</feature>
<dbReference type="KEGG" id="luo:HHL09_06780"/>
<accession>A0A858RG25</accession>
<protein>
    <submittedName>
        <fullName evidence="2">Uncharacterized protein</fullName>
    </submittedName>
</protein>
<dbReference type="Proteomes" id="UP000501812">
    <property type="component" value="Chromosome"/>
</dbReference>
<evidence type="ECO:0000313" key="2">
    <source>
        <dbReference type="EMBL" id="QJE95498.1"/>
    </source>
</evidence>
<dbReference type="RefSeq" id="WP_169453812.1">
    <property type="nucleotide sequence ID" value="NZ_CP051774.1"/>
</dbReference>
<keyword evidence="1" id="KW-0732">Signal</keyword>
<evidence type="ECO:0000256" key="1">
    <source>
        <dbReference type="SAM" id="SignalP"/>
    </source>
</evidence>
<keyword evidence="3" id="KW-1185">Reference proteome</keyword>
<reference evidence="2 3" key="1">
    <citation type="submission" date="2020-04" db="EMBL/GenBank/DDBJ databases">
        <title>Luteolibacter sp. G-1-1-1 isolated from soil.</title>
        <authorList>
            <person name="Dahal R.H."/>
        </authorList>
    </citation>
    <scope>NUCLEOTIDE SEQUENCE [LARGE SCALE GENOMIC DNA]</scope>
    <source>
        <strain evidence="2 3">G-1-1-1</strain>
    </source>
</reference>
<sequence>MRFLFFLFVAFPLSVLAQEKSGRTCRLLFLGASESDPKTLQLHDGTKSQEVELPRLNFSKFYPLPSGALTLRLLSAPLAEGQAPPSTAPAAPVAETVGDIYLLVSPDPANKTVPVRMQVIDASADRFKPGQMMWYNLTANDVGGKVGKQQLVLKARSRIITDAPASGNEDYNVNLSYRIAGKDAPYPLCETRWSHDPGIRTVLFVVNEPGSRAPRVMGFPDQPANSGKNP</sequence>
<organism evidence="2 3">
    <name type="scientific">Luteolibacter luteus</name>
    <dbReference type="NCBI Taxonomy" id="2728835"/>
    <lineage>
        <taxon>Bacteria</taxon>
        <taxon>Pseudomonadati</taxon>
        <taxon>Verrucomicrobiota</taxon>
        <taxon>Verrucomicrobiia</taxon>
        <taxon>Verrucomicrobiales</taxon>
        <taxon>Verrucomicrobiaceae</taxon>
        <taxon>Luteolibacter</taxon>
    </lineage>
</organism>
<gene>
    <name evidence="2" type="ORF">HHL09_06780</name>
</gene>
<feature type="chain" id="PRO_5032824138" evidence="1">
    <location>
        <begin position="18"/>
        <end position="230"/>
    </location>
</feature>
<dbReference type="AlphaFoldDB" id="A0A858RG25"/>
<dbReference type="EMBL" id="CP051774">
    <property type="protein sequence ID" value="QJE95498.1"/>
    <property type="molecule type" value="Genomic_DNA"/>
</dbReference>
<proteinExistence type="predicted"/>
<evidence type="ECO:0000313" key="3">
    <source>
        <dbReference type="Proteomes" id="UP000501812"/>
    </source>
</evidence>